<feature type="transmembrane region" description="Helical" evidence="1">
    <location>
        <begin position="96"/>
        <end position="118"/>
    </location>
</feature>
<keyword evidence="3" id="KW-1185">Reference proteome</keyword>
<name>A0ABT2GQS7_9MICO</name>
<dbReference type="Proteomes" id="UP001165584">
    <property type="component" value="Unassembled WGS sequence"/>
</dbReference>
<feature type="transmembrane region" description="Helical" evidence="1">
    <location>
        <begin position="7"/>
        <end position="30"/>
    </location>
</feature>
<sequence length="168" mass="18457">MIIRRAFFYWQFPAAVILPAWILVGWGVFAATGWQIIGLIVGVMLLTVAMLATAGLIFARKDVRSERAVSWLDVGLLTVLHGLIVAVGFFTPVTALLGTLSAVAVIALFWSGIIQLVVETRRRVRATLAAFEAQAQQASRLQSPPQKPRMDGEYIVIETSDRPMPPRV</sequence>
<dbReference type="EMBL" id="JANLCM010000001">
    <property type="protein sequence ID" value="MCS5718580.1"/>
    <property type="molecule type" value="Genomic_DNA"/>
</dbReference>
<keyword evidence="1" id="KW-0472">Membrane</keyword>
<comment type="caution">
    <text evidence="2">The sequence shown here is derived from an EMBL/GenBank/DDBJ whole genome shotgun (WGS) entry which is preliminary data.</text>
</comment>
<reference evidence="2" key="1">
    <citation type="submission" date="2022-08" db="EMBL/GenBank/DDBJ databases">
        <authorList>
            <person name="Deng Y."/>
            <person name="Han X.-F."/>
            <person name="Zhang Y.-Q."/>
        </authorList>
    </citation>
    <scope>NUCLEOTIDE SEQUENCE</scope>
    <source>
        <strain evidence="2">CPCC 205763</strain>
    </source>
</reference>
<proteinExistence type="predicted"/>
<dbReference type="RefSeq" id="WP_259507560.1">
    <property type="nucleotide sequence ID" value="NZ_JANLCM010000001.1"/>
</dbReference>
<organism evidence="2 3">
    <name type="scientific">Herbiconiux aconitum</name>
    <dbReference type="NCBI Taxonomy" id="2970913"/>
    <lineage>
        <taxon>Bacteria</taxon>
        <taxon>Bacillati</taxon>
        <taxon>Actinomycetota</taxon>
        <taxon>Actinomycetes</taxon>
        <taxon>Micrococcales</taxon>
        <taxon>Microbacteriaceae</taxon>
        <taxon>Herbiconiux</taxon>
    </lineage>
</organism>
<feature type="transmembrane region" description="Helical" evidence="1">
    <location>
        <begin position="36"/>
        <end position="59"/>
    </location>
</feature>
<evidence type="ECO:0008006" key="4">
    <source>
        <dbReference type="Google" id="ProtNLM"/>
    </source>
</evidence>
<gene>
    <name evidence="2" type="ORF">N1027_10585</name>
</gene>
<keyword evidence="1" id="KW-1133">Transmembrane helix</keyword>
<evidence type="ECO:0000256" key="1">
    <source>
        <dbReference type="SAM" id="Phobius"/>
    </source>
</evidence>
<feature type="transmembrane region" description="Helical" evidence="1">
    <location>
        <begin position="71"/>
        <end position="90"/>
    </location>
</feature>
<protein>
    <recommendedName>
        <fullName evidence="4">MFS transporter</fullName>
    </recommendedName>
</protein>
<keyword evidence="1" id="KW-0812">Transmembrane</keyword>
<accession>A0ABT2GQS7</accession>
<evidence type="ECO:0000313" key="2">
    <source>
        <dbReference type="EMBL" id="MCS5718580.1"/>
    </source>
</evidence>
<evidence type="ECO:0000313" key="3">
    <source>
        <dbReference type="Proteomes" id="UP001165584"/>
    </source>
</evidence>